<evidence type="ECO:0000256" key="3">
    <source>
        <dbReference type="ARBA" id="ARBA00022679"/>
    </source>
</evidence>
<keyword evidence="6" id="KW-1133">Transmembrane helix</keyword>
<organism evidence="10 11">
    <name type="scientific">Megaselia scalaris</name>
    <name type="common">Humpbacked fly</name>
    <name type="synonym">Phora scalaris</name>
    <dbReference type="NCBI Taxonomy" id="36166"/>
    <lineage>
        <taxon>Eukaryota</taxon>
        <taxon>Metazoa</taxon>
        <taxon>Ecdysozoa</taxon>
        <taxon>Arthropoda</taxon>
        <taxon>Hexapoda</taxon>
        <taxon>Insecta</taxon>
        <taxon>Pterygota</taxon>
        <taxon>Neoptera</taxon>
        <taxon>Endopterygota</taxon>
        <taxon>Diptera</taxon>
        <taxon>Brachycera</taxon>
        <taxon>Muscomorpha</taxon>
        <taxon>Platypezoidea</taxon>
        <taxon>Phoridae</taxon>
        <taxon>Megaseliini</taxon>
        <taxon>Megaselia</taxon>
    </lineage>
</organism>
<evidence type="ECO:0008006" key="12">
    <source>
        <dbReference type="Google" id="ProtNLM"/>
    </source>
</evidence>
<name>T1GYD3_MEGSC</name>
<dbReference type="PANTHER" id="PTHR12129">
    <property type="entry name" value="HEPARAN SULFATE 2-O-SULFOTRANSFERASE"/>
    <property type="match status" value="1"/>
</dbReference>
<dbReference type="PANTHER" id="PTHR12129:SF20">
    <property type="entry name" value="HEPARAN SULFATE 2-O-SULFOTRANSFERASE PIPE"/>
    <property type="match status" value="1"/>
</dbReference>
<dbReference type="InterPro" id="IPR027417">
    <property type="entry name" value="P-loop_NTPase"/>
</dbReference>
<dbReference type="Proteomes" id="UP000015102">
    <property type="component" value="Unassembled WGS sequence"/>
</dbReference>
<proteinExistence type="inferred from homology"/>
<dbReference type="OMA" id="DSICMEP"/>
<accession>T1GYD3</accession>
<dbReference type="STRING" id="36166.T1GYD3"/>
<dbReference type="EMBL" id="CAQQ02373369">
    <property type="status" value="NOT_ANNOTATED_CDS"/>
    <property type="molecule type" value="Genomic_DNA"/>
</dbReference>
<keyword evidence="8" id="KW-0472">Membrane</keyword>
<keyword evidence="4" id="KW-0812">Transmembrane</keyword>
<protein>
    <recommendedName>
        <fullName evidence="12">Heparan sulfate 2-O-sulfotransferase pipe</fullName>
    </recommendedName>
</protein>
<dbReference type="AlphaFoldDB" id="T1GYD3"/>
<keyword evidence="11" id="KW-1185">Reference proteome</keyword>
<dbReference type="InterPro" id="IPR005331">
    <property type="entry name" value="Sulfotransferase"/>
</dbReference>
<comment type="similarity">
    <text evidence="2">Belongs to the sulfotransferase 3 family.</text>
</comment>
<comment type="subcellular location">
    <subcellularLocation>
        <location evidence="1">Golgi apparatus membrane</location>
        <topology evidence="1">Single-pass type II membrane protein</topology>
    </subcellularLocation>
</comment>
<evidence type="ECO:0000256" key="6">
    <source>
        <dbReference type="ARBA" id="ARBA00022989"/>
    </source>
</evidence>
<evidence type="ECO:0000256" key="8">
    <source>
        <dbReference type="ARBA" id="ARBA00023136"/>
    </source>
</evidence>
<keyword evidence="3" id="KW-0808">Transferase</keyword>
<evidence type="ECO:0000256" key="2">
    <source>
        <dbReference type="ARBA" id="ARBA00010569"/>
    </source>
</evidence>
<dbReference type="FunFam" id="3.40.50.300:FF:001863">
    <property type="entry name" value="Heparan sulfate 2-o-sulfotransferase"/>
    <property type="match status" value="1"/>
</dbReference>
<evidence type="ECO:0000256" key="5">
    <source>
        <dbReference type="ARBA" id="ARBA00022968"/>
    </source>
</evidence>
<evidence type="ECO:0000256" key="1">
    <source>
        <dbReference type="ARBA" id="ARBA00004323"/>
    </source>
</evidence>
<dbReference type="SUPFAM" id="SSF52540">
    <property type="entry name" value="P-loop containing nucleoside triphosphate hydrolases"/>
    <property type="match status" value="1"/>
</dbReference>
<dbReference type="InterPro" id="IPR007734">
    <property type="entry name" value="Heparan_SO4_2-O-STrfase"/>
</dbReference>
<keyword evidence="5" id="KW-0735">Signal-anchor</keyword>
<evidence type="ECO:0000256" key="9">
    <source>
        <dbReference type="ARBA" id="ARBA00023180"/>
    </source>
</evidence>
<sequence>MIFFNRVAKVGSESLMELIDELGKLHEFEVFTNEPHVKNKGRLNDEEQKDLAEAINELSDNSVYIEHVNHINFTKFNVAKPIFINLVRDPVERIISWFFYVRGSYSNAIKYQRFKNLPLKPEKWFKKDFNHCVRSGDPECVYEQLSTTGGGDYRRQSMFFCGHDTDCLPFNSKTSVQLAKRVVEKDYAVVGSWEDTNITLAVLEKYIPRYFKGAQILYNSYSQGKNCKPEQKQKETKIYDDVKAMIRKNFTEEIDFYNFCKQRLYKQYIALKLDDIRAVGALSKK</sequence>
<dbReference type="GO" id="GO:0000139">
    <property type="term" value="C:Golgi membrane"/>
    <property type="evidence" value="ECO:0007669"/>
    <property type="project" value="UniProtKB-SubCell"/>
</dbReference>
<reference evidence="11" key="1">
    <citation type="submission" date="2013-02" db="EMBL/GenBank/DDBJ databases">
        <authorList>
            <person name="Hughes D."/>
        </authorList>
    </citation>
    <scope>NUCLEOTIDE SEQUENCE</scope>
    <source>
        <strain>Durham</strain>
        <strain evidence="11">NC isolate 2 -- Noor lab</strain>
    </source>
</reference>
<dbReference type="Gene3D" id="3.40.50.300">
    <property type="entry name" value="P-loop containing nucleotide triphosphate hydrolases"/>
    <property type="match status" value="1"/>
</dbReference>
<dbReference type="EnsemblMetazoa" id="MESCA008858-RA">
    <property type="protein sequence ID" value="MESCA008858-PA"/>
    <property type="gene ID" value="MESCA008858"/>
</dbReference>
<keyword evidence="7" id="KW-0333">Golgi apparatus</keyword>
<keyword evidence="9" id="KW-0325">Glycoprotein</keyword>
<dbReference type="GO" id="GO:0008146">
    <property type="term" value="F:sulfotransferase activity"/>
    <property type="evidence" value="ECO:0007669"/>
    <property type="project" value="InterPro"/>
</dbReference>
<evidence type="ECO:0000313" key="11">
    <source>
        <dbReference type="Proteomes" id="UP000015102"/>
    </source>
</evidence>
<dbReference type="HOGENOM" id="CLU_045310_3_1_1"/>
<evidence type="ECO:0000313" key="10">
    <source>
        <dbReference type="EnsemblMetazoa" id="MESCA008858-PA"/>
    </source>
</evidence>
<evidence type="ECO:0000256" key="7">
    <source>
        <dbReference type="ARBA" id="ARBA00023034"/>
    </source>
</evidence>
<dbReference type="Pfam" id="PF03567">
    <property type="entry name" value="Sulfotransfer_2"/>
    <property type="match status" value="1"/>
</dbReference>
<reference evidence="10" key="2">
    <citation type="submission" date="2015-06" db="UniProtKB">
        <authorList>
            <consortium name="EnsemblMetazoa"/>
        </authorList>
    </citation>
    <scope>IDENTIFICATION</scope>
</reference>
<evidence type="ECO:0000256" key="4">
    <source>
        <dbReference type="ARBA" id="ARBA00022692"/>
    </source>
</evidence>